<protein>
    <submittedName>
        <fullName evidence="2">Uncharacterized protein</fullName>
    </submittedName>
</protein>
<feature type="compositionally biased region" description="Basic and acidic residues" evidence="1">
    <location>
        <begin position="91"/>
        <end position="105"/>
    </location>
</feature>
<sequence>MGKRGRRSGAKGMTAADQQEAQGTTATPPQPLRRALKRKRSGDGTTAGDAVGEASTKTVGWGENQTQEFRRDSPPAALGMSGEDASTTADDNAREEERTTARGPEEQEEESSAVPSTLKRKRGGDGTTADDDGSAAPSETTRAPAAVEQGDEASDAAPSAATSSGATAATAQPVTTTANAAERPSKEIVYVQACVCWQKPRKAFAMFILDHELSRFLKQPQNPLGATERALHPAQQKVLRVQFWISFVRTFQSDEFGEMKKRWQQQTDEVRAHFVKLAAAEAEPEEDPDRFPLSSDDDPYGSSLRKCGAWTANVVANRKQLKLRTWSANW</sequence>
<comment type="caution">
    <text evidence="2">The sequence shown here is derived from an EMBL/GenBank/DDBJ whole genome shotgun (WGS) entry which is preliminary data.</text>
</comment>
<evidence type="ECO:0000313" key="3">
    <source>
        <dbReference type="Proteomes" id="UP001271007"/>
    </source>
</evidence>
<reference evidence="2" key="1">
    <citation type="submission" date="2023-04" db="EMBL/GenBank/DDBJ databases">
        <title>Black Yeasts Isolated from many extreme environments.</title>
        <authorList>
            <person name="Coleine C."/>
            <person name="Stajich J.E."/>
            <person name="Selbmann L."/>
        </authorList>
    </citation>
    <scope>NUCLEOTIDE SEQUENCE</scope>
    <source>
        <strain evidence="2">CCFEE 5312</strain>
    </source>
</reference>
<evidence type="ECO:0000256" key="1">
    <source>
        <dbReference type="SAM" id="MobiDB-lite"/>
    </source>
</evidence>
<proteinExistence type="predicted"/>
<name>A0AAJ0GC88_9PEZI</name>
<dbReference type="EMBL" id="JAWDJX010000015">
    <property type="protein sequence ID" value="KAK3053577.1"/>
    <property type="molecule type" value="Genomic_DNA"/>
</dbReference>
<dbReference type="AlphaFoldDB" id="A0AAJ0GC88"/>
<evidence type="ECO:0000313" key="2">
    <source>
        <dbReference type="EMBL" id="KAK3053577.1"/>
    </source>
</evidence>
<feature type="compositionally biased region" description="Polar residues" evidence="1">
    <location>
        <begin position="16"/>
        <end position="27"/>
    </location>
</feature>
<dbReference type="Proteomes" id="UP001271007">
    <property type="component" value="Unassembled WGS sequence"/>
</dbReference>
<accession>A0AAJ0GC88</accession>
<gene>
    <name evidence="2" type="ORF">LTR09_005321</name>
</gene>
<organism evidence="2 3">
    <name type="scientific">Extremus antarcticus</name>
    <dbReference type="NCBI Taxonomy" id="702011"/>
    <lineage>
        <taxon>Eukaryota</taxon>
        <taxon>Fungi</taxon>
        <taxon>Dikarya</taxon>
        <taxon>Ascomycota</taxon>
        <taxon>Pezizomycotina</taxon>
        <taxon>Dothideomycetes</taxon>
        <taxon>Dothideomycetidae</taxon>
        <taxon>Mycosphaerellales</taxon>
        <taxon>Extremaceae</taxon>
        <taxon>Extremus</taxon>
    </lineage>
</organism>
<feature type="region of interest" description="Disordered" evidence="1">
    <location>
        <begin position="1"/>
        <end position="182"/>
    </location>
</feature>
<feature type="compositionally biased region" description="Polar residues" evidence="1">
    <location>
        <begin position="55"/>
        <end position="67"/>
    </location>
</feature>
<feature type="compositionally biased region" description="Low complexity" evidence="1">
    <location>
        <begin position="155"/>
        <end position="181"/>
    </location>
</feature>
<keyword evidence="3" id="KW-1185">Reference proteome</keyword>